<gene>
    <name evidence="1" type="ORF">E0946_01575</name>
</gene>
<comment type="caution">
    <text evidence="1">The sequence shown here is derived from an EMBL/GenBank/DDBJ whole genome shotgun (WGS) entry which is preliminary data.</text>
</comment>
<dbReference type="Proteomes" id="UP000294588">
    <property type="component" value="Unassembled WGS sequence"/>
</dbReference>
<keyword evidence="1" id="KW-0808">Transferase</keyword>
<reference evidence="1" key="1">
    <citation type="submission" date="2019-03" db="EMBL/GenBank/DDBJ databases">
        <title>Candidatus Syntrophosphaera thermopropionivorans: a novel player in syntrophic propionate oxidation during anaerobic digestion.</title>
        <authorList>
            <person name="Dyksma S."/>
        </authorList>
    </citation>
    <scope>NUCLEOTIDE SEQUENCE</scope>
    <source>
        <strain evidence="1">W5</strain>
    </source>
</reference>
<proteinExistence type="predicted"/>
<keyword evidence="1" id="KW-0548">Nucleotidyltransferase</keyword>
<evidence type="ECO:0000313" key="2">
    <source>
        <dbReference type="Proteomes" id="UP000294588"/>
    </source>
</evidence>
<sequence length="454" mass="51925">MLNQFIRMMKAESIPESVIRTFCIYYNQLVKGERGIIPSSEINPPKEDNLLQYSALNDYRKQSMLKQIVVIKLNGGLGTSMGLSAAKSLLPVKGNMNFLDIIVRQILLLRVTTGYDVTLMFMNSFHTDDDTKKYLQKYPDLEKQSLPVTFQQNKFPRIRQDNLKPYDNPDPKKRWNPPGHGDLYTTLYCTGLLDKMIDAGFRYIFVSNSDNLGATIDPAIPSYMAANDLHFVMEVCHRTEMDKKGGHLCEDKNGQLMLREIAQCPEDELSEFQNVALYKYFNTNNLWIDLKALQWYLLTEDGTILLPLIVNPKVVDGTPIYQLETAMGAAISLFKNSRAVVVPRTRFSPVKKNNDLLAIWSDLYELNDQYHIVLKQGIEQVPTIELDERYYGNINQMMEHFKDGVPSLIRCKELKITGDISFGEDVICEGKVSLYADHPVYIKSKILTGEIVFN</sequence>
<protein>
    <submittedName>
        <fullName evidence="1">UTP--glucose-1-phosphate uridylyltransferase</fullName>
    </submittedName>
</protein>
<accession>A0AC61QKF2</accession>
<organism evidence="1 2">
    <name type="scientific">Candidatus Syntrophosphaera thermopropionivorans</name>
    <dbReference type="NCBI Taxonomy" id="2593015"/>
    <lineage>
        <taxon>Bacteria</taxon>
        <taxon>Pseudomonadati</taxon>
        <taxon>Candidatus Cloacimonadota</taxon>
        <taxon>Candidatus Cloacimonadia</taxon>
        <taxon>Candidatus Cloacimonadales</taxon>
        <taxon>Candidatus Cloacimonadaceae</taxon>
        <taxon>Candidatus Syntrophosphaera</taxon>
    </lineage>
</organism>
<dbReference type="EMBL" id="SMOG01000002">
    <property type="protein sequence ID" value="TDF74142.1"/>
    <property type="molecule type" value="Genomic_DNA"/>
</dbReference>
<keyword evidence="2" id="KW-1185">Reference proteome</keyword>
<evidence type="ECO:0000313" key="1">
    <source>
        <dbReference type="EMBL" id="TDF74142.1"/>
    </source>
</evidence>
<name>A0AC61QKF2_9BACT</name>